<dbReference type="PANTHER" id="PTHR35004">
    <property type="entry name" value="TRANSPOSASE RV3428C-RELATED"/>
    <property type="match status" value="1"/>
</dbReference>
<proteinExistence type="predicted"/>
<dbReference type="Proteomes" id="UP000013047">
    <property type="component" value="Unassembled WGS sequence"/>
</dbReference>
<protein>
    <submittedName>
        <fullName evidence="2">Tn552/IS1604 rve transposase</fullName>
    </submittedName>
</protein>
<reference evidence="2 3" key="1">
    <citation type="submission" date="2012-09" db="EMBL/GenBank/DDBJ databases">
        <title>Draft Genome Sequences of 6 Strains from Genus Thauera.</title>
        <authorList>
            <person name="Liu B."/>
            <person name="Shapleigh J.P."/>
            <person name="Frostegard A.H."/>
        </authorList>
    </citation>
    <scope>NUCLEOTIDE SEQUENCE [LARGE SCALE GENOMIC DNA]</scope>
    <source>
        <strain evidence="2 3">B4P</strain>
    </source>
</reference>
<evidence type="ECO:0000313" key="2">
    <source>
        <dbReference type="EMBL" id="ENO98620.1"/>
    </source>
</evidence>
<dbReference type="InterPro" id="IPR036397">
    <property type="entry name" value="RNaseH_sf"/>
</dbReference>
<dbReference type="InterPro" id="IPR001584">
    <property type="entry name" value="Integrase_cat-core"/>
</dbReference>
<dbReference type="GO" id="GO:0003676">
    <property type="term" value="F:nucleic acid binding"/>
    <property type="evidence" value="ECO:0007669"/>
    <property type="project" value="InterPro"/>
</dbReference>
<dbReference type="EMBL" id="AMXF01000008">
    <property type="protein sequence ID" value="ENO98620.1"/>
    <property type="molecule type" value="Genomic_DNA"/>
</dbReference>
<evidence type="ECO:0000259" key="1">
    <source>
        <dbReference type="PROSITE" id="PS50994"/>
    </source>
</evidence>
<dbReference type="SUPFAM" id="SSF53098">
    <property type="entry name" value="Ribonuclease H-like"/>
    <property type="match status" value="1"/>
</dbReference>
<name>N6Z3Y8_9RHOO</name>
<dbReference type="Gene3D" id="3.30.420.10">
    <property type="entry name" value="Ribonuclease H-like superfamily/Ribonuclease H"/>
    <property type="match status" value="1"/>
</dbReference>
<dbReference type="InterPro" id="IPR012337">
    <property type="entry name" value="RNaseH-like_sf"/>
</dbReference>
<keyword evidence="3" id="KW-1185">Reference proteome</keyword>
<dbReference type="RefSeq" id="WP_004356647.1">
    <property type="nucleotide sequence ID" value="NZ_AMXF01000008.1"/>
</dbReference>
<sequence length="574" mass="64033">MIEALLDLQARLQRAGYGGKGAVMDDACRRLRMSKATLHRKLKEVVVQPERKRRVDAGQCTLTLKEAEIISAVMMEGYRANDKKILSLPKVLEIVRGDGRVRAEVVDADGVLSPLSASAVARALRRYRLHPEQLRRPAPATPMRTEHPNEVWQIDASISTLFYVPEGGVADMSPAEFYKNKPGNFEKIKRQRLTRWVITDHCSGSIFVHYVAGGESIASMAEALLAAMAERPGHQMYGAPLALMMDPGVGITPAFRRLLRALQIEQIINAVGNPRAKGQVEGAQNIVECDFESGFKLTHVPSIAWINEQAMRWMRWFNSTRVHSRTEVTRWAKWMEIRADVLRVVDVSLARQLLSSEPETRAVNQFLQVQFDGALWSVRDVPNVMVGERLDITWNPLRPEAAFVVDREDGQEVLIEIPKVERDDNGFFADAAHIRHEYKAMPSTAADAGRKRVEALATGAASEAEAKAARRAKQTPFGGTLDPYKHLDDVPDVVLLPRRGTELVPQVRTASVVPIVRLTAFQALQALSRMGVTPTADTHARIAEWYPDGVPETDIEQLKHRLTVRRGLRVVGGQ</sequence>
<accession>N6Z3Y8</accession>
<evidence type="ECO:0000313" key="3">
    <source>
        <dbReference type="Proteomes" id="UP000013047"/>
    </source>
</evidence>
<feature type="domain" description="Integrase catalytic" evidence="1">
    <location>
        <begin position="144"/>
        <end position="338"/>
    </location>
</feature>
<dbReference type="PANTHER" id="PTHR35004:SF7">
    <property type="entry name" value="INTEGRASE PROTEIN"/>
    <property type="match status" value="1"/>
</dbReference>
<dbReference type="GO" id="GO:0015074">
    <property type="term" value="P:DNA integration"/>
    <property type="evidence" value="ECO:0007669"/>
    <property type="project" value="InterPro"/>
</dbReference>
<dbReference type="AlphaFoldDB" id="N6Z3Y8"/>
<gene>
    <name evidence="2" type="ORF">C667_02908</name>
</gene>
<comment type="caution">
    <text evidence="2">The sequence shown here is derived from an EMBL/GenBank/DDBJ whole genome shotgun (WGS) entry which is preliminary data.</text>
</comment>
<organism evidence="2 3">
    <name type="scientific">Thauera phenylacetica B4P</name>
    <dbReference type="NCBI Taxonomy" id="1234382"/>
    <lineage>
        <taxon>Bacteria</taxon>
        <taxon>Pseudomonadati</taxon>
        <taxon>Pseudomonadota</taxon>
        <taxon>Betaproteobacteria</taxon>
        <taxon>Rhodocyclales</taxon>
        <taxon>Zoogloeaceae</taxon>
        <taxon>Thauera</taxon>
    </lineage>
</organism>
<dbReference type="PROSITE" id="PS50994">
    <property type="entry name" value="INTEGRASE"/>
    <property type="match status" value="1"/>
</dbReference>